<evidence type="ECO:0000313" key="1">
    <source>
        <dbReference type="EMBL" id="CTQ42608.1"/>
    </source>
</evidence>
<evidence type="ECO:0000313" key="2">
    <source>
        <dbReference type="Proteomes" id="UP000048926"/>
    </source>
</evidence>
<organism evidence="1 2">
    <name type="scientific">Roseibium aggregatum</name>
    <dbReference type="NCBI Taxonomy" id="187304"/>
    <lineage>
        <taxon>Bacteria</taxon>
        <taxon>Pseudomonadati</taxon>
        <taxon>Pseudomonadota</taxon>
        <taxon>Alphaproteobacteria</taxon>
        <taxon>Hyphomicrobiales</taxon>
        <taxon>Stappiaceae</taxon>
        <taxon>Roseibium</taxon>
    </lineage>
</organism>
<name>A0A0M6XZZ4_9HYPH</name>
<gene>
    <name evidence="1" type="ORF">LAL4801_01039</name>
</gene>
<dbReference type="AlphaFoldDB" id="A0A0M6XZZ4"/>
<sequence>MPGLRLLPVECFGVEFNKHDAMEGSAGRPRLELRCKRSRRPVIAKTKGPEICAGAATSRSLFDGYSFCPLLNARYHSRPALRKLSRSVMTFA</sequence>
<proteinExistence type="predicted"/>
<dbReference type="EMBL" id="CXST01000001">
    <property type="protein sequence ID" value="CTQ42608.1"/>
    <property type="molecule type" value="Genomic_DNA"/>
</dbReference>
<protein>
    <submittedName>
        <fullName evidence="1">Uncharacterized protein</fullName>
    </submittedName>
</protein>
<keyword evidence="2" id="KW-1185">Reference proteome</keyword>
<dbReference type="Proteomes" id="UP000048926">
    <property type="component" value="Unassembled WGS sequence"/>
</dbReference>
<accession>A0A0M6XZZ4</accession>
<reference evidence="2" key="1">
    <citation type="submission" date="2015-07" db="EMBL/GenBank/DDBJ databases">
        <authorList>
            <person name="Rodrigo-Torres Lidia"/>
            <person name="Arahal R.David."/>
        </authorList>
    </citation>
    <scope>NUCLEOTIDE SEQUENCE [LARGE SCALE GENOMIC DNA]</scope>
    <source>
        <strain evidence="2">CECT 4801</strain>
    </source>
</reference>